<dbReference type="GO" id="GO:2000641">
    <property type="term" value="P:regulation of early endosome to late endosome transport"/>
    <property type="evidence" value="ECO:0007669"/>
    <property type="project" value="InterPro"/>
</dbReference>
<dbReference type="Pfam" id="PF19432">
    <property type="entry name" value="RME-8_N"/>
    <property type="match status" value="1"/>
</dbReference>
<reference evidence="3" key="1">
    <citation type="submission" date="2013-12" db="EMBL/GenBank/DDBJ databases">
        <authorList>
            <person name="Aslett M."/>
        </authorList>
    </citation>
    <scope>NUCLEOTIDE SEQUENCE [LARGE SCALE GENOMIC DNA]</scope>
    <source>
        <strain evidence="3">Lindley</strain>
    </source>
</reference>
<dbReference type="PANTHER" id="PTHR36983:SF2">
    <property type="entry name" value="DNAJ HOMOLOG SUBFAMILY C MEMBER 13"/>
    <property type="match status" value="1"/>
</dbReference>
<proteinExistence type="predicted"/>
<evidence type="ECO:0000256" key="1">
    <source>
        <dbReference type="SAM" id="MobiDB-lite"/>
    </source>
</evidence>
<dbReference type="AlphaFoldDB" id="A0A183BLP1"/>
<dbReference type="InterPro" id="IPR045802">
    <property type="entry name" value="GRV2/DNAJC13_N"/>
</dbReference>
<feature type="compositionally biased region" description="Gly residues" evidence="1">
    <location>
        <begin position="116"/>
        <end position="127"/>
    </location>
</feature>
<reference evidence="3" key="2">
    <citation type="submission" date="2014-05" db="EMBL/GenBank/DDBJ databases">
        <title>The genome and life-stage specific transcriptomes of Globodera pallida elucidate key aspects of plant parasitism by a cyst nematode.</title>
        <authorList>
            <person name="Cotton J.A."/>
            <person name="Lilley C.J."/>
            <person name="Jones L.M."/>
            <person name="Kikuchi T."/>
            <person name="Reid A.J."/>
            <person name="Thorpe P."/>
            <person name="Tsai I.J."/>
            <person name="Beasley H."/>
            <person name="Blok V."/>
            <person name="Cock P.J.A."/>
            <person name="Van den Akker S.E."/>
            <person name="Holroyd N."/>
            <person name="Hunt M."/>
            <person name="Mantelin S."/>
            <person name="Naghra H."/>
            <person name="Pain A."/>
            <person name="Palomares-Rius J.E."/>
            <person name="Zarowiecki M."/>
            <person name="Berriman M."/>
            <person name="Jones J.T."/>
            <person name="Urwin P.E."/>
        </authorList>
    </citation>
    <scope>NUCLEOTIDE SEQUENCE [LARGE SCALE GENOMIC DNA]</scope>
    <source>
        <strain evidence="3">Lindley</strain>
    </source>
</reference>
<reference evidence="4" key="3">
    <citation type="submission" date="2016-06" db="UniProtKB">
        <authorList>
            <consortium name="WormBaseParasite"/>
        </authorList>
    </citation>
    <scope>IDENTIFICATION</scope>
</reference>
<dbReference type="WBParaSite" id="GPLIN_000152600">
    <property type="protein sequence ID" value="GPLIN_000152600"/>
    <property type="gene ID" value="GPLIN_000152600"/>
</dbReference>
<accession>A0A183BLP1</accession>
<feature type="region of interest" description="Disordered" evidence="1">
    <location>
        <begin position="110"/>
        <end position="156"/>
    </location>
</feature>
<feature type="compositionally biased region" description="Low complexity" evidence="1">
    <location>
        <begin position="128"/>
        <end position="137"/>
    </location>
</feature>
<evidence type="ECO:0000259" key="2">
    <source>
        <dbReference type="Pfam" id="PF19432"/>
    </source>
</evidence>
<dbReference type="InterPro" id="IPR044978">
    <property type="entry name" value="GRV2/DNAJC13"/>
</dbReference>
<evidence type="ECO:0000313" key="3">
    <source>
        <dbReference type="Proteomes" id="UP000050741"/>
    </source>
</evidence>
<dbReference type="GO" id="GO:0007032">
    <property type="term" value="P:endosome organization"/>
    <property type="evidence" value="ECO:0007669"/>
    <property type="project" value="InterPro"/>
</dbReference>
<evidence type="ECO:0000313" key="4">
    <source>
        <dbReference type="WBParaSite" id="GPLIN_000152600"/>
    </source>
</evidence>
<sequence length="170" mass="18282">MHANYDLRIEQLNKQSLLSSRVFVEHLLQLVVEHVANGTGALVIASMLDFLTFTVCAPYSETTPGDTFDAILTMVAQRGRTFYKLFQHPSMTIVKGAGMVMRAIIEESDRDEVGENGAGGKSSGSGSGSLSTGKDSSIPPLPRTSTTGPGALFSRMTMQPKRGGCYYALE</sequence>
<keyword evidence="3" id="KW-1185">Reference proteome</keyword>
<dbReference type="GO" id="GO:0010008">
    <property type="term" value="C:endosome membrane"/>
    <property type="evidence" value="ECO:0007669"/>
    <property type="project" value="TreeGrafter"/>
</dbReference>
<dbReference type="Proteomes" id="UP000050741">
    <property type="component" value="Unassembled WGS sequence"/>
</dbReference>
<feature type="domain" description="DnaJ homologue subfamily C GRV2/DNAJC13 N-terminal" evidence="2">
    <location>
        <begin position="1"/>
        <end position="111"/>
    </location>
</feature>
<organism evidence="3 4">
    <name type="scientific">Globodera pallida</name>
    <name type="common">Potato cyst nematode worm</name>
    <name type="synonym">Heterodera pallida</name>
    <dbReference type="NCBI Taxonomy" id="36090"/>
    <lineage>
        <taxon>Eukaryota</taxon>
        <taxon>Metazoa</taxon>
        <taxon>Ecdysozoa</taxon>
        <taxon>Nematoda</taxon>
        <taxon>Chromadorea</taxon>
        <taxon>Rhabditida</taxon>
        <taxon>Tylenchina</taxon>
        <taxon>Tylenchomorpha</taxon>
        <taxon>Tylenchoidea</taxon>
        <taxon>Heteroderidae</taxon>
        <taxon>Heteroderinae</taxon>
        <taxon>Globodera</taxon>
    </lineage>
</organism>
<dbReference type="PANTHER" id="PTHR36983">
    <property type="entry name" value="DNAJ HOMOLOG SUBFAMILY C MEMBER 13"/>
    <property type="match status" value="1"/>
</dbReference>
<protein>
    <submittedName>
        <fullName evidence="4">RME-8_N domain-containing protein</fullName>
    </submittedName>
</protein>
<name>A0A183BLP1_GLOPA</name>
<dbReference type="GO" id="GO:0006898">
    <property type="term" value="P:receptor-mediated endocytosis"/>
    <property type="evidence" value="ECO:0007669"/>
    <property type="project" value="TreeGrafter"/>
</dbReference>